<feature type="transmembrane region" description="Helical" evidence="7">
    <location>
        <begin position="18"/>
        <end position="38"/>
    </location>
</feature>
<comment type="caution">
    <text evidence="10">The sequence shown here is derived from an EMBL/GenBank/DDBJ whole genome shotgun (WGS) entry which is preliminary data.</text>
</comment>
<feature type="domain" description="MacB-like periplasmic core" evidence="9">
    <location>
        <begin position="17"/>
        <end position="242"/>
    </location>
</feature>
<evidence type="ECO:0000256" key="1">
    <source>
        <dbReference type="ARBA" id="ARBA00004651"/>
    </source>
</evidence>
<comment type="subcellular location">
    <subcellularLocation>
        <location evidence="1">Cell membrane</location>
        <topology evidence="1">Multi-pass membrane protein</topology>
    </subcellularLocation>
</comment>
<evidence type="ECO:0000313" key="10">
    <source>
        <dbReference type="EMBL" id="PHN06286.1"/>
    </source>
</evidence>
<feature type="domain" description="ABC3 transporter permease C-terminal" evidence="8">
    <location>
        <begin position="273"/>
        <end position="401"/>
    </location>
</feature>
<evidence type="ECO:0000256" key="7">
    <source>
        <dbReference type="SAM" id="Phobius"/>
    </source>
</evidence>
<accession>A0A2D0ND38</accession>
<dbReference type="Pfam" id="PF02687">
    <property type="entry name" value="FtsX"/>
    <property type="match status" value="1"/>
</dbReference>
<evidence type="ECO:0000256" key="4">
    <source>
        <dbReference type="ARBA" id="ARBA00022692"/>
    </source>
</evidence>
<dbReference type="OrthoDB" id="9784014at2"/>
<feature type="transmembrane region" description="Helical" evidence="7">
    <location>
        <begin position="315"/>
        <end position="341"/>
    </location>
</feature>
<dbReference type="InterPro" id="IPR003838">
    <property type="entry name" value="ABC3_permease_C"/>
</dbReference>
<keyword evidence="11" id="KW-1185">Reference proteome</keyword>
<dbReference type="PANTHER" id="PTHR30489:SF0">
    <property type="entry name" value="LIPOPROTEIN-RELEASING SYSTEM TRANSMEMBRANE PROTEIN LOLE"/>
    <property type="match status" value="1"/>
</dbReference>
<dbReference type="Proteomes" id="UP000223913">
    <property type="component" value="Unassembled WGS sequence"/>
</dbReference>
<dbReference type="InterPro" id="IPR051447">
    <property type="entry name" value="Lipoprotein-release_system"/>
</dbReference>
<dbReference type="PANTHER" id="PTHR30489">
    <property type="entry name" value="LIPOPROTEIN-RELEASING SYSTEM TRANSMEMBRANE PROTEIN LOLE"/>
    <property type="match status" value="1"/>
</dbReference>
<feature type="transmembrane region" description="Helical" evidence="7">
    <location>
        <begin position="374"/>
        <end position="396"/>
    </location>
</feature>
<organism evidence="10 11">
    <name type="scientific">Flavilitoribacter nigricans (strain ATCC 23147 / DSM 23189 / NBRC 102662 / NCIMB 1420 / SS-2)</name>
    <name type="common">Lewinella nigricans</name>
    <dbReference type="NCBI Taxonomy" id="1122177"/>
    <lineage>
        <taxon>Bacteria</taxon>
        <taxon>Pseudomonadati</taxon>
        <taxon>Bacteroidota</taxon>
        <taxon>Saprospiria</taxon>
        <taxon>Saprospirales</taxon>
        <taxon>Lewinellaceae</taxon>
        <taxon>Flavilitoribacter</taxon>
    </lineage>
</organism>
<evidence type="ECO:0000259" key="9">
    <source>
        <dbReference type="Pfam" id="PF12704"/>
    </source>
</evidence>
<keyword evidence="3" id="KW-1003">Cell membrane</keyword>
<dbReference type="GO" id="GO:0098797">
    <property type="term" value="C:plasma membrane protein complex"/>
    <property type="evidence" value="ECO:0007669"/>
    <property type="project" value="TreeGrafter"/>
</dbReference>
<evidence type="ECO:0000256" key="2">
    <source>
        <dbReference type="ARBA" id="ARBA00005236"/>
    </source>
</evidence>
<evidence type="ECO:0000256" key="6">
    <source>
        <dbReference type="ARBA" id="ARBA00023136"/>
    </source>
</evidence>
<evidence type="ECO:0000256" key="3">
    <source>
        <dbReference type="ARBA" id="ARBA00022475"/>
    </source>
</evidence>
<protein>
    <submittedName>
        <fullName evidence="10">ABC transporter permease</fullName>
    </submittedName>
</protein>
<dbReference type="Pfam" id="PF12704">
    <property type="entry name" value="MacB_PCD"/>
    <property type="match status" value="1"/>
</dbReference>
<dbReference type="InterPro" id="IPR025857">
    <property type="entry name" value="MacB_PCD"/>
</dbReference>
<keyword evidence="4 7" id="KW-0812">Transmembrane</keyword>
<evidence type="ECO:0000313" key="11">
    <source>
        <dbReference type="Proteomes" id="UP000223913"/>
    </source>
</evidence>
<keyword evidence="5 7" id="KW-1133">Transmembrane helix</keyword>
<sequence length="410" mass="45903">MIPLMAWRNIWRSRTRTWVVIGAIAMGVWAALFMSGFATGMMNSYIDNAIEEVVSHIQIHNPDFQRDKDVKFRIADPEMLEETLAADPAVRAISVRSLSNGMIASSQTTRGVQINGVVPEMERDIRQLDQMVVAGEYFGESRGNQILLGRRLAEKLKVDVRKKVVLTFQDLDGNITSAAFRVVGLYKSQNKPFDESQVFVKRDDLNRLLGAVSTGGDEPIVHEIAVLLQDIDQVSPIAEQWRKEFPKLQVETYREISPDLQLYEGQMKNVSLIYLTVIMLALLFGIINTMLMAVLERYRELGMLMAIGMNKGKVFAMIVLETLMLCLVAAPFGLLLGWGTISYLGNRGLDLSAYSNSIEQYGMSNIVYLGVDPIVYWQIPIGVALTALIAAIYPALKAIRLRPVEAIRKV</sequence>
<dbReference type="EMBL" id="PDUD01000018">
    <property type="protein sequence ID" value="PHN06286.1"/>
    <property type="molecule type" value="Genomic_DNA"/>
</dbReference>
<gene>
    <name evidence="10" type="ORF">CRP01_11985</name>
</gene>
<comment type="similarity">
    <text evidence="2">Belongs to the ABC-4 integral membrane protein family. LolC/E subfamily.</text>
</comment>
<keyword evidence="6 7" id="KW-0472">Membrane</keyword>
<evidence type="ECO:0000256" key="5">
    <source>
        <dbReference type="ARBA" id="ARBA00022989"/>
    </source>
</evidence>
<proteinExistence type="inferred from homology"/>
<feature type="transmembrane region" description="Helical" evidence="7">
    <location>
        <begin position="272"/>
        <end position="295"/>
    </location>
</feature>
<evidence type="ECO:0000259" key="8">
    <source>
        <dbReference type="Pfam" id="PF02687"/>
    </source>
</evidence>
<reference evidence="10 11" key="1">
    <citation type="submission" date="2017-10" db="EMBL/GenBank/DDBJ databases">
        <title>The draft genome sequence of Lewinella nigricans NBRC 102662.</title>
        <authorList>
            <person name="Wang K."/>
        </authorList>
    </citation>
    <scope>NUCLEOTIDE SEQUENCE [LARGE SCALE GENOMIC DNA]</scope>
    <source>
        <strain evidence="10 11">NBRC 102662</strain>
    </source>
</reference>
<dbReference type="GO" id="GO:0044874">
    <property type="term" value="P:lipoprotein localization to outer membrane"/>
    <property type="evidence" value="ECO:0007669"/>
    <property type="project" value="TreeGrafter"/>
</dbReference>
<name>A0A2D0ND38_FLAN2</name>
<dbReference type="RefSeq" id="WP_099150269.1">
    <property type="nucleotide sequence ID" value="NZ_PDUD01000018.1"/>
</dbReference>
<dbReference type="AlphaFoldDB" id="A0A2D0ND38"/>